<dbReference type="PANTHER" id="PTHR12526">
    <property type="entry name" value="GLYCOSYLTRANSFERASE"/>
    <property type="match status" value="1"/>
</dbReference>
<keyword evidence="2" id="KW-0808">Transferase</keyword>
<sequence>MRCWSLPASDYETATLAAQKLVSQARSGKYAPRGSMGIVRKRKGGCFMILLANRNMPSASREDATLLSCTLADETILLEIRAPQHTSGAPNLAFSWRRGPEQEMPRKIEDIAPASSPSAGVYVYHVPVRPVGSTVRKEWLISFTASLTLVWPDPQSESSSGGTDERAVPVVCEQGVAPFRTDIGRRTIIFHRTADGHLELRLDRRTGSLKAAPNGKRIMMFVTDIRRGGGKTKAVFQLAEALASAGNDVRVTTLWFPNKQPKFRFPDNIGFDFIDGSYRRLPAERNAGESAFQSVNKHINRSTDDKLRAYMKENELDFIYVPNYDSEIYKVIKETAGPKTVLVIGDHNPRRPEMVKKGEPNEHFVWALNNFDAAHTVNPLIGELLQPLTERPVFAIPNMAELGESTRRGSEFFATRKLISIGRLVGTKRMGHVIDAFRLIADQFPEWTLDIFGEGDRRPELEEQIEKLEIGDRVTLRGFDRAVTSVLAEGAVFVTGSAAEAHPLVLIEAMVAGCPVVSYDKQYGAKYMIKNNKTGFLARDNKRDDLAAAMAKVMTMIENKDEAILEVIKAADASVRKFDRKRISALWANKVTELCEAKVGLPS</sequence>
<reference evidence="2 3" key="1">
    <citation type="submission" date="2020-08" db="EMBL/GenBank/DDBJ databases">
        <title>Genomic Encyclopedia of Type Strains, Phase IV (KMG-IV): sequencing the most valuable type-strain genomes for metagenomic binning, comparative biology and taxonomic classification.</title>
        <authorList>
            <person name="Goeker M."/>
        </authorList>
    </citation>
    <scope>NUCLEOTIDE SEQUENCE [LARGE SCALE GENOMIC DNA]</scope>
    <source>
        <strain evidence="2 3">DSM 25481</strain>
    </source>
</reference>
<dbReference type="GO" id="GO:0016757">
    <property type="term" value="F:glycosyltransferase activity"/>
    <property type="evidence" value="ECO:0007669"/>
    <property type="project" value="InterPro"/>
</dbReference>
<keyword evidence="3" id="KW-1185">Reference proteome</keyword>
<gene>
    <name evidence="2" type="ORF">GGR24_001286</name>
</gene>
<dbReference type="Gene3D" id="3.40.50.2000">
    <property type="entry name" value="Glycogen Phosphorylase B"/>
    <property type="match status" value="2"/>
</dbReference>
<comment type="caution">
    <text evidence="2">The sequence shown here is derived from an EMBL/GenBank/DDBJ whole genome shotgun (WGS) entry which is preliminary data.</text>
</comment>
<evidence type="ECO:0000313" key="2">
    <source>
        <dbReference type="EMBL" id="MBB3972629.1"/>
    </source>
</evidence>
<protein>
    <submittedName>
        <fullName evidence="2">Glycosyltransferase involved in cell wall biosynthesis</fullName>
    </submittedName>
</protein>
<dbReference type="EMBL" id="JACIDR010000002">
    <property type="protein sequence ID" value="MBB3972629.1"/>
    <property type="molecule type" value="Genomic_DNA"/>
</dbReference>
<dbReference type="Pfam" id="PF00534">
    <property type="entry name" value="Glycos_transf_1"/>
    <property type="match status" value="1"/>
</dbReference>
<organism evidence="2 3">
    <name type="scientific">Hansschlegelia beijingensis</name>
    <dbReference type="NCBI Taxonomy" id="1133344"/>
    <lineage>
        <taxon>Bacteria</taxon>
        <taxon>Pseudomonadati</taxon>
        <taxon>Pseudomonadota</taxon>
        <taxon>Alphaproteobacteria</taxon>
        <taxon>Hyphomicrobiales</taxon>
        <taxon>Methylopilaceae</taxon>
        <taxon>Hansschlegelia</taxon>
    </lineage>
</organism>
<dbReference type="Proteomes" id="UP000528964">
    <property type="component" value="Unassembled WGS sequence"/>
</dbReference>
<dbReference type="InterPro" id="IPR001296">
    <property type="entry name" value="Glyco_trans_1"/>
</dbReference>
<evidence type="ECO:0000259" key="1">
    <source>
        <dbReference type="Pfam" id="PF00534"/>
    </source>
</evidence>
<evidence type="ECO:0000313" key="3">
    <source>
        <dbReference type="Proteomes" id="UP000528964"/>
    </source>
</evidence>
<proteinExistence type="predicted"/>
<dbReference type="SUPFAM" id="SSF53756">
    <property type="entry name" value="UDP-Glycosyltransferase/glycogen phosphorylase"/>
    <property type="match status" value="1"/>
</dbReference>
<name>A0A7W6D5K9_9HYPH</name>
<dbReference type="AlphaFoldDB" id="A0A7W6D5K9"/>
<feature type="domain" description="Glycosyl transferase family 1" evidence="1">
    <location>
        <begin position="416"/>
        <end position="557"/>
    </location>
</feature>
<dbReference type="RefSeq" id="WP_183394522.1">
    <property type="nucleotide sequence ID" value="NZ_JACIDR010000002.1"/>
</dbReference>
<accession>A0A7W6D5K9</accession>